<dbReference type="VEuPathDB" id="PlasmoDB:PGAL8A_00447500"/>
<keyword evidence="1" id="KW-0472">Membrane</keyword>
<dbReference type="RefSeq" id="XP_028529697.1">
    <property type="nucleotide sequence ID" value="XM_028673223.1"/>
</dbReference>
<gene>
    <name evidence="2" type="ORF">PGAL8A_00447500</name>
</gene>
<feature type="transmembrane region" description="Helical" evidence="1">
    <location>
        <begin position="32"/>
        <end position="51"/>
    </location>
</feature>
<keyword evidence="1" id="KW-0812">Transmembrane</keyword>
<evidence type="ECO:0000313" key="2">
    <source>
        <dbReference type="EMBL" id="CRG96894.1"/>
    </source>
</evidence>
<comment type="caution">
    <text evidence="2">The sequence shown here is derived from an EMBL/GenBank/DDBJ whole genome shotgun (WGS) entry which is preliminary data.</text>
</comment>
<name>A0A1J1GX59_PLAGA</name>
<sequence>MDAQNFLRVLTVATSVSFLLSSLILLLSHNLYTTFILGFYGTLLSILILLFEYYEKYSNYFIKLVPSLKKNNFKGYFLIIIGSLYLGRESRGMSNISGMLLIGCGFFHIVYHYIHNMIYLKYDEGVIAYKRPVNLDNDDHYDELVM</sequence>
<evidence type="ECO:0000256" key="1">
    <source>
        <dbReference type="SAM" id="Phobius"/>
    </source>
</evidence>
<dbReference type="OrthoDB" id="10435920at2759"/>
<keyword evidence="3" id="KW-1185">Reference proteome</keyword>
<dbReference type="AlphaFoldDB" id="A0A1J1GX59"/>
<evidence type="ECO:0000313" key="3">
    <source>
        <dbReference type="Proteomes" id="UP000220797"/>
    </source>
</evidence>
<dbReference type="EMBL" id="CVMV01000070">
    <property type="protein sequence ID" value="CRG96894.1"/>
    <property type="molecule type" value="Genomic_DNA"/>
</dbReference>
<dbReference type="OMA" id="SHNLYTT"/>
<proteinExistence type="predicted"/>
<accession>A0A1J1GX59</accession>
<dbReference type="GeneID" id="39733008"/>
<dbReference type="Proteomes" id="UP000220797">
    <property type="component" value="Unassembled WGS sequence"/>
</dbReference>
<feature type="transmembrane region" description="Helical" evidence="1">
    <location>
        <begin position="7"/>
        <end position="26"/>
    </location>
</feature>
<feature type="transmembrane region" description="Helical" evidence="1">
    <location>
        <begin position="93"/>
        <end position="114"/>
    </location>
</feature>
<organism evidence="2 3">
    <name type="scientific">Plasmodium gallinaceum</name>
    <dbReference type="NCBI Taxonomy" id="5849"/>
    <lineage>
        <taxon>Eukaryota</taxon>
        <taxon>Sar</taxon>
        <taxon>Alveolata</taxon>
        <taxon>Apicomplexa</taxon>
        <taxon>Aconoidasida</taxon>
        <taxon>Haemosporida</taxon>
        <taxon>Plasmodiidae</taxon>
        <taxon>Plasmodium</taxon>
        <taxon>Plasmodium (Haemamoeba)</taxon>
    </lineage>
</organism>
<reference evidence="2" key="1">
    <citation type="submission" date="2015-04" db="EMBL/GenBank/DDBJ databases">
        <authorList>
            <consortium name="Pathogen Informatics"/>
        </authorList>
    </citation>
    <scope>NUCLEOTIDE SEQUENCE [LARGE SCALE GENOMIC DNA]</scope>
    <source>
        <strain evidence="2">8A</strain>
    </source>
</reference>
<protein>
    <submittedName>
        <fullName evidence="2">Uncharacterized protein</fullName>
    </submittedName>
</protein>
<keyword evidence="1" id="KW-1133">Transmembrane helix</keyword>